<dbReference type="PANTHER" id="PTHR37540">
    <property type="entry name" value="TRANSCRIPTION FACTOR (ACR-2), PUTATIVE-RELATED-RELATED"/>
    <property type="match status" value="1"/>
</dbReference>
<sequence>MDPSYMHDTQDDHRQASEDYDSLANSLTLSQGSIDPFQTYPSTLPPHIITSCLAYRLNVMTPRMIPSSGVKNPYLDAWLPASMNNPMLFSALLFSSLTHKRMRSLVTRNQPLDSITADDSLQSLCQQETITRVNQALKQSASVIADATILSVLMMIELAEIPQDRQWKAESVFTPPLQGLQWLNIHGARMPNMQHQAGMCKLVRLKGGLQNIQIPGAASAIFYRALVNSTLTLSQPQLPFFSVYGHEVSDIVFNFQCDPFEFDAEARGFSRYGLPPYLAAVFQGMRLYTNAIYDYIDGAANASDVRMMCDQRNLIHYHLLSLPPANHLSPDQSSPVYEACRISALIYSVGVLFPIPAVGSPIQRLAILLQQELAGKDLFEEYASKGNEYSLLIWILAMGSIAASNIPAERAWFVQKLAEVNRQAAISSWTQFKSLLTSILWLDCACDRAGEKLWDELKSTTFTTTSSSSTSTSTLSSASSPVPDYPTGTHRYTTRPQPCLHCARRKVKCDKQSPCQNCIKHGVVCSYNESGEGLGARAQGASTRTHVCGLCRRRKVKCDGKRPCAGCLKLGMACLN</sequence>
<dbReference type="PROSITE" id="PS50048">
    <property type="entry name" value="ZN2_CY6_FUNGAL_2"/>
    <property type="match status" value="2"/>
</dbReference>
<evidence type="ECO:0000256" key="4">
    <source>
        <dbReference type="ARBA" id="ARBA00023242"/>
    </source>
</evidence>
<organism evidence="7 8">
    <name type="scientific">Aspergillus keveii</name>
    <dbReference type="NCBI Taxonomy" id="714993"/>
    <lineage>
        <taxon>Eukaryota</taxon>
        <taxon>Fungi</taxon>
        <taxon>Dikarya</taxon>
        <taxon>Ascomycota</taxon>
        <taxon>Pezizomycotina</taxon>
        <taxon>Eurotiomycetes</taxon>
        <taxon>Eurotiomycetidae</taxon>
        <taxon>Eurotiales</taxon>
        <taxon>Aspergillaceae</taxon>
        <taxon>Aspergillus</taxon>
        <taxon>Aspergillus subgen. Nidulantes</taxon>
    </lineage>
</organism>
<dbReference type="EMBL" id="JBFTWV010000102">
    <property type="protein sequence ID" value="KAL2787183.1"/>
    <property type="molecule type" value="Genomic_DNA"/>
</dbReference>
<keyword evidence="2" id="KW-0238">DNA-binding</keyword>
<keyword evidence="1" id="KW-0805">Transcription regulation</keyword>
<evidence type="ECO:0000256" key="2">
    <source>
        <dbReference type="ARBA" id="ARBA00023125"/>
    </source>
</evidence>
<comment type="caution">
    <text evidence="7">The sequence shown here is derived from an EMBL/GenBank/DDBJ whole genome shotgun (WGS) entry which is preliminary data.</text>
</comment>
<proteinExistence type="predicted"/>
<dbReference type="PANTHER" id="PTHR37540:SF5">
    <property type="entry name" value="TRANSCRIPTION FACTOR DOMAIN-CONTAINING PROTEIN"/>
    <property type="match status" value="1"/>
</dbReference>
<evidence type="ECO:0000256" key="1">
    <source>
        <dbReference type="ARBA" id="ARBA00023015"/>
    </source>
</evidence>
<dbReference type="InterPro" id="IPR001138">
    <property type="entry name" value="Zn2Cys6_DnaBD"/>
</dbReference>
<feature type="compositionally biased region" description="Low complexity" evidence="5">
    <location>
        <begin position="463"/>
        <end position="480"/>
    </location>
</feature>
<evidence type="ECO:0000256" key="5">
    <source>
        <dbReference type="SAM" id="MobiDB-lite"/>
    </source>
</evidence>
<protein>
    <recommendedName>
        <fullName evidence="6">Zn(2)-C6 fungal-type domain-containing protein</fullName>
    </recommendedName>
</protein>
<dbReference type="Proteomes" id="UP001610563">
    <property type="component" value="Unassembled WGS sequence"/>
</dbReference>
<evidence type="ECO:0000256" key="3">
    <source>
        <dbReference type="ARBA" id="ARBA00023163"/>
    </source>
</evidence>
<keyword evidence="8" id="KW-1185">Reference proteome</keyword>
<accession>A0ABR4FW30</accession>
<feature type="region of interest" description="Disordered" evidence="5">
    <location>
        <begin position="463"/>
        <end position="489"/>
    </location>
</feature>
<dbReference type="CDD" id="cd00067">
    <property type="entry name" value="GAL4"/>
    <property type="match status" value="2"/>
</dbReference>
<dbReference type="Gene3D" id="4.10.240.10">
    <property type="entry name" value="Zn(2)-C6 fungal-type DNA-binding domain"/>
    <property type="match status" value="2"/>
</dbReference>
<dbReference type="InterPro" id="IPR036864">
    <property type="entry name" value="Zn2-C6_fun-type_DNA-bd_sf"/>
</dbReference>
<gene>
    <name evidence="7" type="ORF">BJX66DRAFT_17830</name>
</gene>
<feature type="compositionally biased region" description="Basic and acidic residues" evidence="5">
    <location>
        <begin position="8"/>
        <end position="17"/>
    </location>
</feature>
<feature type="region of interest" description="Disordered" evidence="5">
    <location>
        <begin position="1"/>
        <end position="20"/>
    </location>
</feature>
<reference evidence="7 8" key="1">
    <citation type="submission" date="2024-07" db="EMBL/GenBank/DDBJ databases">
        <title>Section-level genome sequencing and comparative genomics of Aspergillus sections Usti and Cavernicolus.</title>
        <authorList>
            <consortium name="Lawrence Berkeley National Laboratory"/>
            <person name="Nybo J.L."/>
            <person name="Vesth T.C."/>
            <person name="Theobald S."/>
            <person name="Frisvad J.C."/>
            <person name="Larsen T.O."/>
            <person name="Kjaerboelling I."/>
            <person name="Rothschild-Mancinelli K."/>
            <person name="Lyhne E.K."/>
            <person name="Kogle M.E."/>
            <person name="Barry K."/>
            <person name="Clum A."/>
            <person name="Na H."/>
            <person name="Ledsgaard L."/>
            <person name="Lin J."/>
            <person name="Lipzen A."/>
            <person name="Kuo A."/>
            <person name="Riley R."/>
            <person name="Mondo S."/>
            <person name="Labutti K."/>
            <person name="Haridas S."/>
            <person name="Pangalinan J."/>
            <person name="Salamov A.A."/>
            <person name="Simmons B.A."/>
            <person name="Magnuson J.K."/>
            <person name="Chen J."/>
            <person name="Drula E."/>
            <person name="Henrissat B."/>
            <person name="Wiebenga A."/>
            <person name="Lubbers R.J."/>
            <person name="Gomes A.C."/>
            <person name="Makela M.R."/>
            <person name="Stajich J."/>
            <person name="Grigoriev I.V."/>
            <person name="Mortensen U.H."/>
            <person name="De Vries R.P."/>
            <person name="Baker S.E."/>
            <person name="Andersen M.R."/>
        </authorList>
    </citation>
    <scope>NUCLEOTIDE SEQUENCE [LARGE SCALE GENOMIC DNA]</scope>
    <source>
        <strain evidence="7 8">CBS 209.92</strain>
    </source>
</reference>
<feature type="domain" description="Zn(2)-C6 fungal-type" evidence="6">
    <location>
        <begin position="498"/>
        <end position="527"/>
    </location>
</feature>
<dbReference type="SUPFAM" id="SSF57701">
    <property type="entry name" value="Zn2/Cys6 DNA-binding domain"/>
    <property type="match status" value="2"/>
</dbReference>
<keyword evidence="3" id="KW-0804">Transcription</keyword>
<feature type="domain" description="Zn(2)-C6 fungal-type" evidence="6">
    <location>
        <begin position="547"/>
        <end position="574"/>
    </location>
</feature>
<evidence type="ECO:0000259" key="6">
    <source>
        <dbReference type="PROSITE" id="PS50048"/>
    </source>
</evidence>
<name>A0ABR4FW30_9EURO</name>
<dbReference type="Pfam" id="PF00172">
    <property type="entry name" value="Zn_clus"/>
    <property type="match status" value="2"/>
</dbReference>
<evidence type="ECO:0000313" key="8">
    <source>
        <dbReference type="Proteomes" id="UP001610563"/>
    </source>
</evidence>
<dbReference type="SMART" id="SM00066">
    <property type="entry name" value="GAL4"/>
    <property type="match status" value="2"/>
</dbReference>
<keyword evidence="4" id="KW-0539">Nucleus</keyword>
<evidence type="ECO:0000313" key="7">
    <source>
        <dbReference type="EMBL" id="KAL2787183.1"/>
    </source>
</evidence>